<protein>
    <submittedName>
        <fullName evidence="1">Aminoglycoside phosphotransferase family protein</fullName>
    </submittedName>
</protein>
<name>A0ABW3BDB0_9ACTN</name>
<feature type="non-terminal residue" evidence="1">
    <location>
        <position position="306"/>
    </location>
</feature>
<dbReference type="EMBL" id="JBHTHR010000141">
    <property type="protein sequence ID" value="MFD0801054.1"/>
    <property type="molecule type" value="Genomic_DNA"/>
</dbReference>
<comment type="caution">
    <text evidence="1">The sequence shown here is derived from an EMBL/GenBank/DDBJ whole genome shotgun (WGS) entry which is preliminary data.</text>
</comment>
<sequence>MNDVTQQLVDEKQKERLVRRFGTGALDWLADLPARVDELAQRWNLTVEGPAPHGRTSVVLFCTRADGARGVLKISPDHGLVTSEARVLRLWQDTRRVPGVWGVDAEYNTLLMEAVGTGRTVALEGEVPDMAEIAALITDLHSADMPWNDLGELHPLHSRLNFIFDMWERERQTGPAADAVPPSMMHQGHARARDLSHAEDGDGAVPLHGDLHPGNVLHGGPEQRGLVAVDPRACIGDSAADAVDWTVWRADSLEQVERRVGVLSAGIGVSRQRLMDWSQACAPLFAVAAANRGRTDTAHFAMLMEL</sequence>
<accession>A0ABW3BDB0</accession>
<organism evidence="1 2">
    <name type="scientific">Streptomonospora algeriensis</name>
    <dbReference type="NCBI Taxonomy" id="995084"/>
    <lineage>
        <taxon>Bacteria</taxon>
        <taxon>Bacillati</taxon>
        <taxon>Actinomycetota</taxon>
        <taxon>Actinomycetes</taxon>
        <taxon>Streptosporangiales</taxon>
        <taxon>Nocardiopsidaceae</taxon>
        <taxon>Streptomonospora</taxon>
    </lineage>
</organism>
<gene>
    <name evidence="1" type="ORF">ACFQZU_06945</name>
</gene>
<evidence type="ECO:0000313" key="1">
    <source>
        <dbReference type="EMBL" id="MFD0801054.1"/>
    </source>
</evidence>
<evidence type="ECO:0000313" key="2">
    <source>
        <dbReference type="Proteomes" id="UP001596956"/>
    </source>
</evidence>
<dbReference type="InterPro" id="IPR011009">
    <property type="entry name" value="Kinase-like_dom_sf"/>
</dbReference>
<dbReference type="SUPFAM" id="SSF56112">
    <property type="entry name" value="Protein kinase-like (PK-like)"/>
    <property type="match status" value="1"/>
</dbReference>
<dbReference type="Gene3D" id="3.90.1200.10">
    <property type="match status" value="1"/>
</dbReference>
<proteinExistence type="predicted"/>
<keyword evidence="2" id="KW-1185">Reference proteome</keyword>
<dbReference type="InterPro" id="IPR006748">
    <property type="entry name" value="NH2Glyco/OHUrea_AB-resist_kin"/>
</dbReference>
<dbReference type="Proteomes" id="UP001596956">
    <property type="component" value="Unassembled WGS sequence"/>
</dbReference>
<reference evidence="2" key="1">
    <citation type="journal article" date="2019" name="Int. J. Syst. Evol. Microbiol.">
        <title>The Global Catalogue of Microorganisms (GCM) 10K type strain sequencing project: providing services to taxonomists for standard genome sequencing and annotation.</title>
        <authorList>
            <consortium name="The Broad Institute Genomics Platform"/>
            <consortium name="The Broad Institute Genome Sequencing Center for Infectious Disease"/>
            <person name="Wu L."/>
            <person name="Ma J."/>
        </authorList>
    </citation>
    <scope>NUCLEOTIDE SEQUENCE [LARGE SCALE GENOMIC DNA]</scope>
    <source>
        <strain evidence="2">CCUG 63369</strain>
    </source>
</reference>
<dbReference type="Pfam" id="PF04655">
    <property type="entry name" value="APH_6_hur"/>
    <property type="match status" value="1"/>
</dbReference>